<gene>
    <name evidence="4" type="primary">parB</name>
    <name evidence="4" type="ORF">SULPSESMR1_04416</name>
</gene>
<comment type="similarity">
    <text evidence="1">Belongs to the ParB family.</text>
</comment>
<sequence>MARNLTSTLDKLAAAGKLDSINNKKKPVAGDGQAEIKLTLIESDPEQPRRTFDQGKLRSLSDNIKIHGILQPITVQPANDDGKHLIIMGERRWRAAKLAGLKSIPAFVKEATSQLRAIQITENVQRADLTTMEIAVAVEQMKKDGMTRPQIAESLGWSQSAISRFAAVVKMPEELQELAQQNVPVLALSDLNAQWKKDEAAARDFIQATPAEDVSRVTVAALRNAIEAGQGPQNAPAEPPKTNLEPVLSALTSAADADTDKGARKSPTGQVAILCQQGDKIGRILTDRKAKTNKALLVSFENGERIEEVALTDIVLFEVTEL</sequence>
<dbReference type="SMART" id="SM00470">
    <property type="entry name" value="ParB"/>
    <property type="match status" value="1"/>
</dbReference>
<dbReference type="CDD" id="cd16393">
    <property type="entry name" value="SPO0J_N"/>
    <property type="match status" value="1"/>
</dbReference>
<accession>A0A221K8G1</accession>
<evidence type="ECO:0000259" key="3">
    <source>
        <dbReference type="SMART" id="SM00470"/>
    </source>
</evidence>
<dbReference type="RefSeq" id="WP_089423144.1">
    <property type="nucleotide sequence ID" value="NZ_CP022418.1"/>
</dbReference>
<keyword evidence="4" id="KW-0614">Plasmid</keyword>
<dbReference type="InterPro" id="IPR050336">
    <property type="entry name" value="Chromosome_partition/occlusion"/>
</dbReference>
<dbReference type="InterPro" id="IPR013741">
    <property type="entry name" value="KorB_domain"/>
</dbReference>
<dbReference type="GO" id="GO:0005694">
    <property type="term" value="C:chromosome"/>
    <property type="evidence" value="ECO:0007669"/>
    <property type="project" value="TreeGrafter"/>
</dbReference>
<dbReference type="Proteomes" id="UP000199754">
    <property type="component" value="Plasmid pSMR1-3"/>
</dbReference>
<keyword evidence="2" id="KW-0238">DNA-binding</keyword>
<dbReference type="Pfam" id="PF08535">
    <property type="entry name" value="KorB"/>
    <property type="match status" value="1"/>
</dbReference>
<reference evidence="4 5" key="1">
    <citation type="submission" date="2017-07" db="EMBL/GenBank/DDBJ databases">
        <title>Genome Sequence of Sulfitobacter pseudonitzschiae Strain SMR1 Isolated from a culture of the Diatom Skeletonema marinoi.</title>
        <authorList>
            <person name="Topel M."/>
            <person name="Pinder M.I.M."/>
            <person name="Johansson O.N."/>
            <person name="Kourtchenko O."/>
            <person name="Godhe A."/>
            <person name="Clarke A.K."/>
        </authorList>
    </citation>
    <scope>NUCLEOTIDE SEQUENCE [LARGE SCALE GENOMIC DNA]</scope>
    <source>
        <strain evidence="4 5">SMR1</strain>
        <plasmid evidence="4 5">pSMR1-3</plasmid>
    </source>
</reference>
<evidence type="ECO:0000313" key="5">
    <source>
        <dbReference type="Proteomes" id="UP000199754"/>
    </source>
</evidence>
<dbReference type="InterPro" id="IPR003115">
    <property type="entry name" value="ParB_N"/>
</dbReference>
<dbReference type="KEGG" id="spse:SULPSESMR1_04416"/>
<evidence type="ECO:0000256" key="2">
    <source>
        <dbReference type="ARBA" id="ARBA00023125"/>
    </source>
</evidence>
<dbReference type="Gene3D" id="1.10.10.2830">
    <property type="match status" value="1"/>
</dbReference>
<keyword evidence="5" id="KW-1185">Reference proteome</keyword>
<geneLocation type="plasmid" evidence="4 5">
    <name>pSMR1-3</name>
</geneLocation>
<dbReference type="SUPFAM" id="SSF110849">
    <property type="entry name" value="ParB/Sulfiredoxin"/>
    <property type="match status" value="1"/>
</dbReference>
<name>A0A221K8G1_9RHOB</name>
<dbReference type="OrthoDB" id="4204233at2"/>
<evidence type="ECO:0000256" key="1">
    <source>
        <dbReference type="ARBA" id="ARBA00006295"/>
    </source>
</evidence>
<dbReference type="PANTHER" id="PTHR33375:SF1">
    <property type="entry name" value="CHROMOSOME-PARTITIONING PROTEIN PARB-RELATED"/>
    <property type="match status" value="1"/>
</dbReference>
<protein>
    <submittedName>
        <fullName evidence="4">Chromosome-partitioning protein ParB</fullName>
    </submittedName>
</protein>
<organism evidence="4 5">
    <name type="scientific">Pseudosulfitobacter pseudonitzschiae</name>
    <dbReference type="NCBI Taxonomy" id="1402135"/>
    <lineage>
        <taxon>Bacteria</taxon>
        <taxon>Pseudomonadati</taxon>
        <taxon>Pseudomonadota</taxon>
        <taxon>Alphaproteobacteria</taxon>
        <taxon>Rhodobacterales</taxon>
        <taxon>Roseobacteraceae</taxon>
        <taxon>Pseudosulfitobacter</taxon>
    </lineage>
</organism>
<evidence type="ECO:0000313" key="4">
    <source>
        <dbReference type="EMBL" id="ASM75137.1"/>
    </source>
</evidence>
<proteinExistence type="inferred from homology"/>
<dbReference type="GO" id="GO:0003677">
    <property type="term" value="F:DNA binding"/>
    <property type="evidence" value="ECO:0007669"/>
    <property type="project" value="UniProtKB-KW"/>
</dbReference>
<dbReference type="GO" id="GO:0007059">
    <property type="term" value="P:chromosome segregation"/>
    <property type="evidence" value="ECO:0007669"/>
    <property type="project" value="TreeGrafter"/>
</dbReference>
<dbReference type="PANTHER" id="PTHR33375">
    <property type="entry name" value="CHROMOSOME-PARTITIONING PROTEIN PARB-RELATED"/>
    <property type="match status" value="1"/>
</dbReference>
<dbReference type="InterPro" id="IPR036086">
    <property type="entry name" value="ParB/Sulfiredoxin_sf"/>
</dbReference>
<dbReference type="Gene3D" id="3.90.1530.30">
    <property type="match status" value="1"/>
</dbReference>
<dbReference type="NCBIfam" id="TIGR00180">
    <property type="entry name" value="parB_part"/>
    <property type="match status" value="1"/>
</dbReference>
<dbReference type="FunFam" id="3.90.1530.30:FF:000001">
    <property type="entry name" value="Chromosome partitioning protein ParB"/>
    <property type="match status" value="1"/>
</dbReference>
<dbReference type="AlphaFoldDB" id="A0A221K8G1"/>
<dbReference type="Pfam" id="PF02195">
    <property type="entry name" value="ParB_N"/>
    <property type="match status" value="1"/>
</dbReference>
<dbReference type="EMBL" id="CP022418">
    <property type="protein sequence ID" value="ASM75137.1"/>
    <property type="molecule type" value="Genomic_DNA"/>
</dbReference>
<feature type="domain" description="ParB-like N-terminal" evidence="3">
    <location>
        <begin position="34"/>
        <end position="124"/>
    </location>
</feature>
<dbReference type="InterPro" id="IPR004437">
    <property type="entry name" value="ParB/RepB/Spo0J"/>
</dbReference>